<gene>
    <name evidence="1" type="primary">ORF48371</name>
</gene>
<accession>A0A0B6Z535</accession>
<dbReference type="EMBL" id="HACG01016592">
    <property type="protein sequence ID" value="CEK63457.1"/>
    <property type="molecule type" value="Transcribed_RNA"/>
</dbReference>
<name>A0A0B6Z535_9EUPU</name>
<evidence type="ECO:0000313" key="1">
    <source>
        <dbReference type="EMBL" id="CEK63457.1"/>
    </source>
</evidence>
<dbReference type="AlphaFoldDB" id="A0A0B6Z535"/>
<proteinExistence type="predicted"/>
<protein>
    <submittedName>
        <fullName evidence="1">Uncharacterized protein</fullName>
    </submittedName>
</protein>
<reference evidence="1" key="1">
    <citation type="submission" date="2014-12" db="EMBL/GenBank/DDBJ databases">
        <title>Insight into the proteome of Arion vulgaris.</title>
        <authorList>
            <person name="Aradska J."/>
            <person name="Bulat T."/>
            <person name="Smidak R."/>
            <person name="Sarate P."/>
            <person name="Gangsoo J."/>
            <person name="Sialana F."/>
            <person name="Bilban M."/>
            <person name="Lubec G."/>
        </authorList>
    </citation>
    <scope>NUCLEOTIDE SEQUENCE</scope>
    <source>
        <tissue evidence="1">Skin</tissue>
    </source>
</reference>
<organism evidence="1">
    <name type="scientific">Arion vulgaris</name>
    <dbReference type="NCBI Taxonomy" id="1028688"/>
    <lineage>
        <taxon>Eukaryota</taxon>
        <taxon>Metazoa</taxon>
        <taxon>Spiralia</taxon>
        <taxon>Lophotrochozoa</taxon>
        <taxon>Mollusca</taxon>
        <taxon>Gastropoda</taxon>
        <taxon>Heterobranchia</taxon>
        <taxon>Euthyneura</taxon>
        <taxon>Panpulmonata</taxon>
        <taxon>Eupulmonata</taxon>
        <taxon>Stylommatophora</taxon>
        <taxon>Helicina</taxon>
        <taxon>Arionoidea</taxon>
        <taxon>Arionidae</taxon>
        <taxon>Arion</taxon>
    </lineage>
</organism>
<sequence>MKLIFCLAISSASNIYRTPAVFLGPQLVFVLHFQHHHYSSQCQIISALGFVSFNILGQVMLIGRQEKTLPI</sequence>